<organism evidence="1 2">
    <name type="scientific">Streptomyces glomeratus</name>
    <dbReference type="NCBI Taxonomy" id="284452"/>
    <lineage>
        <taxon>Bacteria</taxon>
        <taxon>Bacillati</taxon>
        <taxon>Actinomycetota</taxon>
        <taxon>Actinomycetes</taxon>
        <taxon>Kitasatosporales</taxon>
        <taxon>Streptomycetaceae</taxon>
        <taxon>Streptomyces</taxon>
    </lineage>
</organism>
<comment type="caution">
    <text evidence="1">The sequence shown here is derived from an EMBL/GenBank/DDBJ whole genome shotgun (WGS) entry which is preliminary data.</text>
</comment>
<dbReference type="Proteomes" id="UP001501532">
    <property type="component" value="Unassembled WGS sequence"/>
</dbReference>
<name>A0ABP6M012_9ACTN</name>
<dbReference type="EMBL" id="BAAAUF010000064">
    <property type="protein sequence ID" value="GAA3068763.1"/>
    <property type="molecule type" value="Genomic_DNA"/>
</dbReference>
<evidence type="ECO:0000313" key="1">
    <source>
        <dbReference type="EMBL" id="GAA3068763.1"/>
    </source>
</evidence>
<accession>A0ABP6M012</accession>
<evidence type="ECO:0000313" key="2">
    <source>
        <dbReference type="Proteomes" id="UP001501532"/>
    </source>
</evidence>
<gene>
    <name evidence="1" type="ORF">GCM10010448_59980</name>
</gene>
<reference evidence="2" key="1">
    <citation type="journal article" date="2019" name="Int. J. Syst. Evol. Microbiol.">
        <title>The Global Catalogue of Microorganisms (GCM) 10K type strain sequencing project: providing services to taxonomists for standard genome sequencing and annotation.</title>
        <authorList>
            <consortium name="The Broad Institute Genomics Platform"/>
            <consortium name="The Broad Institute Genome Sequencing Center for Infectious Disease"/>
            <person name="Wu L."/>
            <person name="Ma J."/>
        </authorList>
    </citation>
    <scope>NUCLEOTIDE SEQUENCE [LARGE SCALE GENOMIC DNA]</scope>
    <source>
        <strain evidence="2">JCM 9091</strain>
    </source>
</reference>
<proteinExistence type="predicted"/>
<sequence>MTVRGSAWQCGAVNGWCMAGAWWRMAAYDADRGEGPGGHPGRTARVRRKGGAVRRYYADT</sequence>
<protein>
    <submittedName>
        <fullName evidence="1">Uncharacterized protein</fullName>
    </submittedName>
</protein>
<keyword evidence="2" id="KW-1185">Reference proteome</keyword>